<protein>
    <submittedName>
        <fullName evidence="2">Uncharacterized protein</fullName>
    </submittedName>
</protein>
<dbReference type="Pfam" id="PF05795">
    <property type="entry name" value="Plasmodium_Vir"/>
    <property type="match status" value="1"/>
</dbReference>
<evidence type="ECO:0000313" key="2">
    <source>
        <dbReference type="EMBL" id="KMZ94972.1"/>
    </source>
</evidence>
<sequence>MERNSNSKLDETKLIIFYKAFFEEKCYDRHDYYFYCVSDEREKTLPSTLWELYKKFERNVKLIQEKTEIFSDWEKDKKKLCFYLKYWIYDQLIIKNVTNGEYSKFINLWNEQKESKCPRCECEFNISSFSNVKQLKRAYDYFLFLNAYNDTATISKHIADKYYCTYIGNTKAIYSSLESMCKDNPASHCTEFRDSDLPPIKEDDNSSILCNTELSPNPGLEEALKEAQALYQSLSVSILSRGNGDEVVGARGNGDELVGARENGDEEVGERKNDVGATRSQENDMARATQQVRLPLTPRLEDPTKFQALPNSLNEDNGIMVTTLSDSGSSGNGSPIKTITSASMVGIPSIIFLLYKVNKTYIFKY</sequence>
<dbReference type="EMBL" id="KQ235009">
    <property type="protein sequence ID" value="KMZ94972.1"/>
    <property type="molecule type" value="Genomic_DNA"/>
</dbReference>
<evidence type="ECO:0000313" key="3">
    <source>
        <dbReference type="Proteomes" id="UP000053776"/>
    </source>
</evidence>
<dbReference type="AlphaFoldDB" id="A0A0J9TJP5"/>
<organism evidence="2 3">
    <name type="scientific">Plasmodium vivax Mauritania I</name>
    <dbReference type="NCBI Taxonomy" id="1035515"/>
    <lineage>
        <taxon>Eukaryota</taxon>
        <taxon>Sar</taxon>
        <taxon>Alveolata</taxon>
        <taxon>Apicomplexa</taxon>
        <taxon>Aconoidasida</taxon>
        <taxon>Haemosporida</taxon>
        <taxon>Plasmodiidae</taxon>
        <taxon>Plasmodium</taxon>
        <taxon>Plasmodium (Plasmodium)</taxon>
    </lineage>
</organism>
<evidence type="ECO:0000256" key="1">
    <source>
        <dbReference type="SAM" id="MobiDB-lite"/>
    </source>
</evidence>
<dbReference type="Proteomes" id="UP000053776">
    <property type="component" value="Unassembled WGS sequence"/>
</dbReference>
<accession>A0A0J9TJP5</accession>
<dbReference type="OrthoDB" id="388362at2759"/>
<feature type="region of interest" description="Disordered" evidence="1">
    <location>
        <begin position="247"/>
        <end position="285"/>
    </location>
</feature>
<reference evidence="2 3" key="1">
    <citation type="submission" date="2011-08" db="EMBL/GenBank/DDBJ databases">
        <title>The Genome Sequence of Plasmodium vivax Mauritania I.</title>
        <authorList>
            <consortium name="The Broad Institute Genome Sequencing Platform"/>
            <consortium name="The Broad Institute Genome Sequencing Center for Infectious Disease"/>
            <person name="Neafsey D."/>
            <person name="Carlton J."/>
            <person name="Barnwell J."/>
            <person name="Collins W."/>
            <person name="Escalante A."/>
            <person name="Mullikin J."/>
            <person name="Saul A."/>
            <person name="Guigo R."/>
            <person name="Camara F."/>
            <person name="Young S.K."/>
            <person name="Zeng Q."/>
            <person name="Gargeya S."/>
            <person name="Fitzgerald M."/>
            <person name="Haas B."/>
            <person name="Abouelleil A."/>
            <person name="Alvarado L."/>
            <person name="Arachchi H.M."/>
            <person name="Berlin A."/>
            <person name="Brown A."/>
            <person name="Chapman S.B."/>
            <person name="Chen Z."/>
            <person name="Dunbar C."/>
            <person name="Freedman E."/>
            <person name="Gearin G."/>
            <person name="Gellesch M."/>
            <person name="Goldberg J."/>
            <person name="Griggs A."/>
            <person name="Gujja S."/>
            <person name="Heiman D."/>
            <person name="Howarth C."/>
            <person name="Larson L."/>
            <person name="Lui A."/>
            <person name="MacDonald P.J.P."/>
            <person name="Montmayeur A."/>
            <person name="Murphy C."/>
            <person name="Neiman D."/>
            <person name="Pearson M."/>
            <person name="Priest M."/>
            <person name="Roberts A."/>
            <person name="Saif S."/>
            <person name="Shea T."/>
            <person name="Shenoy N."/>
            <person name="Sisk P."/>
            <person name="Stolte C."/>
            <person name="Sykes S."/>
            <person name="Wortman J."/>
            <person name="Nusbaum C."/>
            <person name="Birren B."/>
        </authorList>
    </citation>
    <scope>NUCLEOTIDE SEQUENCE [LARGE SCALE GENOMIC DNA]</scope>
    <source>
        <strain evidence="2 3">Mauritania I</strain>
    </source>
</reference>
<name>A0A0J9TJP5_PLAVI</name>
<dbReference type="InterPro" id="IPR008780">
    <property type="entry name" value="Plasmodium_Vir"/>
</dbReference>
<proteinExistence type="predicted"/>
<feature type="compositionally biased region" description="Basic and acidic residues" evidence="1">
    <location>
        <begin position="258"/>
        <end position="274"/>
    </location>
</feature>
<gene>
    <name evidence="2" type="ORF">PVMG_05641</name>
</gene>